<dbReference type="AlphaFoldDB" id="A0AA40GC53"/>
<evidence type="ECO:0000313" key="2">
    <source>
        <dbReference type="Proteomes" id="UP001177670"/>
    </source>
</evidence>
<organism evidence="1 2">
    <name type="scientific">Melipona bicolor</name>
    <dbReference type="NCBI Taxonomy" id="60889"/>
    <lineage>
        <taxon>Eukaryota</taxon>
        <taxon>Metazoa</taxon>
        <taxon>Ecdysozoa</taxon>
        <taxon>Arthropoda</taxon>
        <taxon>Hexapoda</taxon>
        <taxon>Insecta</taxon>
        <taxon>Pterygota</taxon>
        <taxon>Neoptera</taxon>
        <taxon>Endopterygota</taxon>
        <taxon>Hymenoptera</taxon>
        <taxon>Apocrita</taxon>
        <taxon>Aculeata</taxon>
        <taxon>Apoidea</taxon>
        <taxon>Anthophila</taxon>
        <taxon>Apidae</taxon>
        <taxon>Melipona</taxon>
    </lineage>
</organism>
<dbReference type="EMBL" id="JAHYIQ010000002">
    <property type="protein sequence ID" value="KAK1135004.1"/>
    <property type="molecule type" value="Genomic_DNA"/>
</dbReference>
<accession>A0AA40GC53</accession>
<reference evidence="1" key="1">
    <citation type="submission" date="2021-10" db="EMBL/GenBank/DDBJ databases">
        <title>Melipona bicolor Genome sequencing and assembly.</title>
        <authorList>
            <person name="Araujo N.S."/>
            <person name="Arias M.C."/>
        </authorList>
    </citation>
    <scope>NUCLEOTIDE SEQUENCE</scope>
    <source>
        <strain evidence="1">USP_2M_L1-L4_2017</strain>
        <tissue evidence="1">Whole body</tissue>
    </source>
</reference>
<name>A0AA40GC53_9HYME</name>
<gene>
    <name evidence="1" type="ORF">K0M31_007775</name>
</gene>
<comment type="caution">
    <text evidence="1">The sequence shown here is derived from an EMBL/GenBank/DDBJ whole genome shotgun (WGS) entry which is preliminary data.</text>
</comment>
<keyword evidence="2" id="KW-1185">Reference proteome</keyword>
<dbReference type="Proteomes" id="UP001177670">
    <property type="component" value="Unassembled WGS sequence"/>
</dbReference>
<proteinExistence type="predicted"/>
<sequence length="124" mass="14593">MAIPRYHRQSVKVETIPRYRIPSGNFNGNRRSIQNLRNLSEICDRSRYSLENIKFWVETAIVVGYPMDIQDNVKLSALYYLSQKRKIGNFILPVQIKKRTLQLSLQFVELIDMTHQRVINGINI</sequence>
<protein>
    <submittedName>
        <fullName evidence="1">Uncharacterized protein</fullName>
    </submittedName>
</protein>
<evidence type="ECO:0000313" key="1">
    <source>
        <dbReference type="EMBL" id="KAK1135004.1"/>
    </source>
</evidence>